<keyword evidence="3" id="KW-1185">Reference proteome</keyword>
<feature type="transmembrane region" description="Helical" evidence="1">
    <location>
        <begin position="39"/>
        <end position="58"/>
    </location>
</feature>
<evidence type="ECO:0000256" key="1">
    <source>
        <dbReference type="SAM" id="Phobius"/>
    </source>
</evidence>
<sequence>MKKARPGWLPPANIITMIVALAVFMGLIMWVVLGGWVQGFLAGIAFAAAFWFVVVFSTRNAKPGRRPRSKRRRR</sequence>
<dbReference type="AlphaFoldDB" id="A0A5M6ZIV1"/>
<keyword evidence="1" id="KW-1133">Transmembrane helix</keyword>
<keyword evidence="1" id="KW-0812">Transmembrane</keyword>
<comment type="caution">
    <text evidence="2">The sequence shown here is derived from an EMBL/GenBank/DDBJ whole genome shotgun (WGS) entry which is preliminary data.</text>
</comment>
<dbReference type="EMBL" id="VWOJ01000002">
    <property type="protein sequence ID" value="KAA5803617.1"/>
    <property type="molecule type" value="Genomic_DNA"/>
</dbReference>
<accession>A0A5M6ZIV1</accession>
<feature type="transmembrane region" description="Helical" evidence="1">
    <location>
        <begin position="12"/>
        <end position="33"/>
    </location>
</feature>
<keyword evidence="1" id="KW-0472">Membrane</keyword>
<evidence type="ECO:0000313" key="3">
    <source>
        <dbReference type="Proteomes" id="UP000325122"/>
    </source>
</evidence>
<proteinExistence type="predicted"/>
<reference evidence="2 3" key="1">
    <citation type="submission" date="2019-09" db="EMBL/GenBank/DDBJ databases">
        <authorList>
            <person name="Kevbrin V."/>
            <person name="Grouzdev D.S."/>
        </authorList>
    </citation>
    <scope>NUCLEOTIDE SEQUENCE [LARGE SCALE GENOMIC DNA]</scope>
    <source>
        <strain evidence="2 3">G-192</strain>
    </source>
</reference>
<name>A0A5M6ZIV1_9PROT</name>
<dbReference type="Proteomes" id="UP000325122">
    <property type="component" value="Unassembled WGS sequence"/>
</dbReference>
<evidence type="ECO:0008006" key="4">
    <source>
        <dbReference type="Google" id="ProtNLM"/>
    </source>
</evidence>
<evidence type="ECO:0000313" key="2">
    <source>
        <dbReference type="EMBL" id="KAA5803617.1"/>
    </source>
</evidence>
<dbReference type="RefSeq" id="WP_150022885.1">
    <property type="nucleotide sequence ID" value="NZ_VWOJ01000002.1"/>
</dbReference>
<organism evidence="2 3">
    <name type="scientific">Alkalicaulis satelles</name>
    <dbReference type="NCBI Taxonomy" id="2609175"/>
    <lineage>
        <taxon>Bacteria</taxon>
        <taxon>Pseudomonadati</taxon>
        <taxon>Pseudomonadota</taxon>
        <taxon>Alphaproteobacteria</taxon>
        <taxon>Maricaulales</taxon>
        <taxon>Maricaulaceae</taxon>
        <taxon>Alkalicaulis</taxon>
    </lineage>
</organism>
<gene>
    <name evidence="2" type="ORF">F1654_07390</name>
</gene>
<protein>
    <recommendedName>
        <fullName evidence="4">DUF4175 domain-containing protein</fullName>
    </recommendedName>
</protein>